<gene>
    <name evidence="6" type="ORF">OXX778_LOCUS14859</name>
</gene>
<evidence type="ECO:0000313" key="7">
    <source>
        <dbReference type="Proteomes" id="UP000663879"/>
    </source>
</evidence>
<dbReference type="PANTHER" id="PTHR31661:SF1">
    <property type="entry name" value="CDAN1-INTERACTING NUCLEASE 1"/>
    <property type="match status" value="1"/>
</dbReference>
<evidence type="ECO:0000313" key="6">
    <source>
        <dbReference type="EMBL" id="CAF0969792.1"/>
    </source>
</evidence>
<protein>
    <recommendedName>
        <fullName evidence="5">CDAN1-interacting nuclease 1</fullName>
    </recommendedName>
</protein>
<reference evidence="6" key="1">
    <citation type="submission" date="2021-02" db="EMBL/GenBank/DDBJ databases">
        <authorList>
            <person name="Nowell W R."/>
        </authorList>
    </citation>
    <scope>NUCLEOTIDE SEQUENCE</scope>
    <source>
        <strain evidence="6">Ploen Becks lab</strain>
    </source>
</reference>
<keyword evidence="4" id="KW-0539">Nucleus</keyword>
<dbReference type="AlphaFoldDB" id="A0A814EJ16"/>
<comment type="caution">
    <text evidence="6">The sequence shown here is derived from an EMBL/GenBank/DDBJ whole genome shotgun (WGS) entry which is preliminary data.</text>
</comment>
<dbReference type="GO" id="GO:0005634">
    <property type="term" value="C:nucleus"/>
    <property type="evidence" value="ECO:0007669"/>
    <property type="project" value="UniProtKB-SubCell"/>
</dbReference>
<dbReference type="PANTHER" id="PTHR31661">
    <property type="entry name" value="SIMILAR TO CDNA SEQUENCE BC052040"/>
    <property type="match status" value="1"/>
</dbReference>
<organism evidence="6 7">
    <name type="scientific">Brachionus calyciflorus</name>
    <dbReference type="NCBI Taxonomy" id="104777"/>
    <lineage>
        <taxon>Eukaryota</taxon>
        <taxon>Metazoa</taxon>
        <taxon>Spiralia</taxon>
        <taxon>Gnathifera</taxon>
        <taxon>Rotifera</taxon>
        <taxon>Eurotatoria</taxon>
        <taxon>Monogononta</taxon>
        <taxon>Pseudotrocha</taxon>
        <taxon>Ploima</taxon>
        <taxon>Brachionidae</taxon>
        <taxon>Brachionus</taxon>
    </lineage>
</organism>
<dbReference type="InterPro" id="IPR029404">
    <property type="entry name" value="CDIN1"/>
</dbReference>
<dbReference type="EMBL" id="CAJNOC010003145">
    <property type="protein sequence ID" value="CAF0969792.1"/>
    <property type="molecule type" value="Genomic_DNA"/>
</dbReference>
<sequence length="306" mass="35543">MDRQIFDKIIDYINKNKNLNKQNLFELIENTLKKQNDFNLSMDTFTSIYGNLKRRQMFKSSDSSAINWKRLKDNSINLSLKYNEKCSSDSETFPKNIILEMANDTGIAPILMARLILDGFIKQDALELVDQESIKNKDKISISFLIKETHLLKNGRLGYEIMECCFEDEDYGPSIDLVKNLIGLEYECKLERLLIQNGISFVKESELREKGFDKTPDFKLDLPICLSNGSVISWIDSKATFGDELSHSEYYENQFKFYLNRFGSGLVIYWFGYLKDIEKFNFNSNFISICDSFPSDFTLLDLTSLI</sequence>
<evidence type="ECO:0000256" key="1">
    <source>
        <dbReference type="ARBA" id="ARBA00004123"/>
    </source>
</evidence>
<dbReference type="OrthoDB" id="1272at2759"/>
<evidence type="ECO:0000256" key="2">
    <source>
        <dbReference type="ARBA" id="ARBA00004496"/>
    </source>
</evidence>
<evidence type="ECO:0000256" key="3">
    <source>
        <dbReference type="ARBA" id="ARBA00022490"/>
    </source>
</evidence>
<keyword evidence="3" id="KW-0963">Cytoplasm</keyword>
<accession>A0A814EJ16</accession>
<dbReference type="GO" id="GO:0005737">
    <property type="term" value="C:cytoplasm"/>
    <property type="evidence" value="ECO:0007669"/>
    <property type="project" value="UniProtKB-SubCell"/>
</dbReference>
<name>A0A814EJ16_9BILA</name>
<dbReference type="Proteomes" id="UP000663879">
    <property type="component" value="Unassembled WGS sequence"/>
</dbReference>
<comment type="subcellular location">
    <subcellularLocation>
        <location evidence="2">Cytoplasm</location>
    </subcellularLocation>
    <subcellularLocation>
        <location evidence="1">Nucleus</location>
    </subcellularLocation>
</comment>
<keyword evidence="7" id="KW-1185">Reference proteome</keyword>
<dbReference type="Pfam" id="PF14811">
    <property type="entry name" value="TPD"/>
    <property type="match status" value="1"/>
</dbReference>
<evidence type="ECO:0000256" key="4">
    <source>
        <dbReference type="ARBA" id="ARBA00023242"/>
    </source>
</evidence>
<proteinExistence type="predicted"/>
<evidence type="ECO:0000256" key="5">
    <source>
        <dbReference type="ARBA" id="ARBA00023480"/>
    </source>
</evidence>